<accession>A0A382A6A3</accession>
<sequence length="56" mass="6572">MTKSKIKTTFEDDFDEEEKLSPEDQAAWDEMEKYFSESLHQFKEGQIIQGTVIELA</sequence>
<evidence type="ECO:0000313" key="2">
    <source>
        <dbReference type="EMBL" id="SVA96781.1"/>
    </source>
</evidence>
<dbReference type="EMBL" id="UINC01023992">
    <property type="protein sequence ID" value="SVA96781.1"/>
    <property type="molecule type" value="Genomic_DNA"/>
</dbReference>
<reference evidence="2" key="1">
    <citation type="submission" date="2018-05" db="EMBL/GenBank/DDBJ databases">
        <authorList>
            <person name="Lanie J.A."/>
            <person name="Ng W.-L."/>
            <person name="Kazmierczak K.M."/>
            <person name="Andrzejewski T.M."/>
            <person name="Davidsen T.M."/>
            <person name="Wayne K.J."/>
            <person name="Tettelin H."/>
            <person name="Glass J.I."/>
            <person name="Rusch D."/>
            <person name="Podicherti R."/>
            <person name="Tsui H.-C.T."/>
            <person name="Winkler M.E."/>
        </authorList>
    </citation>
    <scope>NUCLEOTIDE SEQUENCE</scope>
</reference>
<organism evidence="2">
    <name type="scientific">marine metagenome</name>
    <dbReference type="NCBI Taxonomy" id="408172"/>
    <lineage>
        <taxon>unclassified sequences</taxon>
        <taxon>metagenomes</taxon>
        <taxon>ecological metagenomes</taxon>
    </lineage>
</organism>
<protein>
    <submittedName>
        <fullName evidence="2">Uncharacterized protein</fullName>
    </submittedName>
</protein>
<feature type="region of interest" description="Disordered" evidence="1">
    <location>
        <begin position="1"/>
        <end position="22"/>
    </location>
</feature>
<proteinExistence type="predicted"/>
<gene>
    <name evidence="2" type="ORF">METZ01_LOCUS149635</name>
</gene>
<feature type="non-terminal residue" evidence="2">
    <location>
        <position position="56"/>
    </location>
</feature>
<evidence type="ECO:0000256" key="1">
    <source>
        <dbReference type="SAM" id="MobiDB-lite"/>
    </source>
</evidence>
<name>A0A382A6A3_9ZZZZ</name>
<dbReference type="AlphaFoldDB" id="A0A382A6A3"/>